<feature type="domain" description="HTH luxR-type" evidence="4">
    <location>
        <begin position="866"/>
        <end position="931"/>
    </location>
</feature>
<dbReference type="InterPro" id="IPR036388">
    <property type="entry name" value="WH-like_DNA-bd_sf"/>
</dbReference>
<keyword evidence="6" id="KW-1185">Reference proteome</keyword>
<dbReference type="SMART" id="SM00382">
    <property type="entry name" value="AAA"/>
    <property type="match status" value="1"/>
</dbReference>
<protein>
    <submittedName>
        <fullName evidence="5">AAA family ATPase</fullName>
    </submittedName>
</protein>
<dbReference type="PROSITE" id="PS50043">
    <property type="entry name" value="HTH_LUXR_2"/>
    <property type="match status" value="1"/>
</dbReference>
<evidence type="ECO:0000256" key="2">
    <source>
        <dbReference type="ARBA" id="ARBA00022840"/>
    </source>
</evidence>
<dbReference type="Gene3D" id="1.25.40.10">
    <property type="entry name" value="Tetratricopeptide repeat domain"/>
    <property type="match status" value="1"/>
</dbReference>
<evidence type="ECO:0000313" key="6">
    <source>
        <dbReference type="Proteomes" id="UP000664109"/>
    </source>
</evidence>
<dbReference type="EMBL" id="JAFEJA010000001">
    <property type="protein sequence ID" value="MBM9618688.1"/>
    <property type="molecule type" value="Genomic_DNA"/>
</dbReference>
<evidence type="ECO:0000313" key="5">
    <source>
        <dbReference type="EMBL" id="MBM9618688.1"/>
    </source>
</evidence>
<evidence type="ECO:0000259" key="4">
    <source>
        <dbReference type="PROSITE" id="PS50043"/>
    </source>
</evidence>
<dbReference type="SUPFAM" id="SSF48452">
    <property type="entry name" value="TPR-like"/>
    <property type="match status" value="1"/>
</dbReference>
<dbReference type="PROSITE" id="PS00622">
    <property type="entry name" value="HTH_LUXR_1"/>
    <property type="match status" value="1"/>
</dbReference>
<dbReference type="Proteomes" id="UP000664109">
    <property type="component" value="Unassembled WGS sequence"/>
</dbReference>
<dbReference type="InterPro" id="IPR027417">
    <property type="entry name" value="P-loop_NTPase"/>
</dbReference>
<dbReference type="Pfam" id="PF00196">
    <property type="entry name" value="GerE"/>
    <property type="match status" value="1"/>
</dbReference>
<dbReference type="InterPro" id="IPR041664">
    <property type="entry name" value="AAA_16"/>
</dbReference>
<evidence type="ECO:0000256" key="3">
    <source>
        <dbReference type="SAM" id="MobiDB-lite"/>
    </source>
</evidence>
<keyword evidence="1" id="KW-0547">Nucleotide-binding</keyword>
<comment type="caution">
    <text evidence="5">The sequence shown here is derived from an EMBL/GenBank/DDBJ whole genome shotgun (WGS) entry which is preliminary data.</text>
</comment>
<name>A0ABS2UMC1_9ACTN</name>
<accession>A0ABS2UMC1</accession>
<sequence>MELVERAEQAMHLKHLLAQSGARKGKVVLLDGPSGSGKTELLRQVADHAADTGCLVLRAACSRAESALPLGVLGQLLRSAPIAGERAAELDLLLRRAGEEPAAGATGDIGAPGQEAPIGTGLARVLHDIAQALLSLADDATVLVTIDDIRHADRLSLDCLLYLCRRTGSARMTAVLTDDSELPDGPAVFRTELLDQPHAARTRLAPLSEAGVAAMLAAHLDRPSAERLAPEFQAIAAGNLLLLHALLEDHLETGGVRREGYGRAVLRQLSRAEASVTAVARALAVLDTATTPERLARLSGLDGAVADAALRALRAAGLVHGTGYRHDIARQSILDRIPADERAALRVRAAELLYEQGAPAPETARLLVDAAAPAGPWSVDVLLEAAEQELIAGRAHRAAEALEAALTADHETPADRAAVESRLVQVRRLSDPATAEHHLTALTEAARAGDVGPAHTVDLVRQLLWQGRSAEARELLGGLRETELDPHGEDAALLHDTEQWIAWTHPTVARRARRPGPPAAAGAGRPPAPGRAEPWSRPTAVLAGALVGGRAHEVVDRAEQVLRDRGPSYDITWPEEPALLALGVLLCADRPDAAAWCDRLLSEGHTPYSPTWMALLSATRAEAAVRLGDLTAAVDHAQLALGHVTPNAWGVALGAPLGSLVLATTRMGHYDETESYLTRSVPKAMFETRYGLHYLHARGQFHLATGHHHAALADFLACGERMRGWGIDVPGIVPWRTSAAEAWLALGNREQAARLAYDQLGRPGTDGARARAGALRVLAVGGPVGRRPQMLAEALELFEQCGDRYEQTRVLADLSEAYHQLGDNRRARTQARRARHLVGLCGAAPLNEALLSFLDEGDDTSGSPVPSPESALLTGSERRVAALAVGGYTNREIAVKLFITPSTVEQHLTRVYRKLGVRCRKDLPVELTLSGAETVNAGGQA</sequence>
<keyword evidence="2" id="KW-0067">ATP-binding</keyword>
<dbReference type="SUPFAM" id="SSF46894">
    <property type="entry name" value="C-terminal effector domain of the bipartite response regulators"/>
    <property type="match status" value="1"/>
</dbReference>
<dbReference type="PANTHER" id="PTHR16305:SF35">
    <property type="entry name" value="TRANSCRIPTIONAL ACTIVATOR DOMAIN"/>
    <property type="match status" value="1"/>
</dbReference>
<dbReference type="RefSeq" id="WP_205372933.1">
    <property type="nucleotide sequence ID" value="NZ_JAFEJA010000001.1"/>
</dbReference>
<evidence type="ECO:0000256" key="1">
    <source>
        <dbReference type="ARBA" id="ARBA00022741"/>
    </source>
</evidence>
<dbReference type="InterPro" id="IPR000792">
    <property type="entry name" value="Tscrpt_reg_LuxR_C"/>
</dbReference>
<gene>
    <name evidence="5" type="ORF">JE024_07975</name>
</gene>
<organism evidence="5 6">
    <name type="scientific">Streptomyces zhihengii</name>
    <dbReference type="NCBI Taxonomy" id="1818004"/>
    <lineage>
        <taxon>Bacteria</taxon>
        <taxon>Bacillati</taxon>
        <taxon>Actinomycetota</taxon>
        <taxon>Actinomycetes</taxon>
        <taxon>Kitasatosporales</taxon>
        <taxon>Streptomycetaceae</taxon>
        <taxon>Streptomyces</taxon>
    </lineage>
</organism>
<feature type="region of interest" description="Disordered" evidence="3">
    <location>
        <begin position="509"/>
        <end position="534"/>
    </location>
</feature>
<dbReference type="InterPro" id="IPR016032">
    <property type="entry name" value="Sig_transdc_resp-reg_C-effctor"/>
</dbReference>
<reference evidence="5 6" key="1">
    <citation type="journal article" date="2016" name="Arch. Microbiol.">
        <title>Streptomyces zhihengii sp. nov., isolated from rhizospheric soil of Psammosilene tunicoides.</title>
        <authorList>
            <person name="Huang M.J."/>
            <person name="Fei J.J."/>
            <person name="Salam N."/>
            <person name="Kim C.J."/>
            <person name="Hozzein W.N."/>
            <person name="Xiao M."/>
            <person name="Huang H.Q."/>
            <person name="Li W.J."/>
        </authorList>
    </citation>
    <scope>NUCLEOTIDE SEQUENCE [LARGE SCALE GENOMIC DNA]</scope>
    <source>
        <strain evidence="5 6">YIM T102</strain>
    </source>
</reference>
<dbReference type="SMART" id="SM00421">
    <property type="entry name" value="HTH_LUXR"/>
    <property type="match status" value="1"/>
</dbReference>
<dbReference type="Gene3D" id="3.40.50.300">
    <property type="entry name" value="P-loop containing nucleotide triphosphate hydrolases"/>
    <property type="match status" value="1"/>
</dbReference>
<dbReference type="CDD" id="cd06170">
    <property type="entry name" value="LuxR_C_like"/>
    <property type="match status" value="1"/>
</dbReference>
<dbReference type="InterPro" id="IPR011990">
    <property type="entry name" value="TPR-like_helical_dom_sf"/>
</dbReference>
<proteinExistence type="predicted"/>
<dbReference type="Pfam" id="PF13191">
    <property type="entry name" value="AAA_16"/>
    <property type="match status" value="1"/>
</dbReference>
<dbReference type="InterPro" id="IPR003593">
    <property type="entry name" value="AAA+_ATPase"/>
</dbReference>
<dbReference type="PANTHER" id="PTHR16305">
    <property type="entry name" value="TESTICULAR SOLUBLE ADENYLYL CYCLASE"/>
    <property type="match status" value="1"/>
</dbReference>
<dbReference type="Gene3D" id="1.10.10.10">
    <property type="entry name" value="Winged helix-like DNA-binding domain superfamily/Winged helix DNA-binding domain"/>
    <property type="match status" value="1"/>
</dbReference>
<dbReference type="SUPFAM" id="SSF52540">
    <property type="entry name" value="P-loop containing nucleoside triphosphate hydrolases"/>
    <property type="match status" value="1"/>
</dbReference>
<dbReference type="PRINTS" id="PR00038">
    <property type="entry name" value="HTHLUXR"/>
</dbReference>